<dbReference type="InterPro" id="IPR050360">
    <property type="entry name" value="MFS_Sugar_Transporters"/>
</dbReference>
<feature type="transmembrane region" description="Helical" evidence="6">
    <location>
        <begin position="210"/>
        <end position="230"/>
    </location>
</feature>
<evidence type="ECO:0000256" key="5">
    <source>
        <dbReference type="SAM" id="MobiDB-lite"/>
    </source>
</evidence>
<dbReference type="GO" id="GO:0016020">
    <property type="term" value="C:membrane"/>
    <property type="evidence" value="ECO:0007669"/>
    <property type="project" value="UniProtKB-SubCell"/>
</dbReference>
<feature type="compositionally biased region" description="Basic and acidic residues" evidence="5">
    <location>
        <begin position="18"/>
        <end position="30"/>
    </location>
</feature>
<gene>
    <name evidence="7" type="ORF">OOW_P131scaffold00045g15</name>
</gene>
<accession>L7JQG4</accession>
<feature type="region of interest" description="Disordered" evidence="5">
    <location>
        <begin position="1"/>
        <end position="41"/>
    </location>
</feature>
<dbReference type="PANTHER" id="PTHR48022">
    <property type="entry name" value="PLASTIDIC GLUCOSE TRANSPORTER 4"/>
    <property type="match status" value="1"/>
</dbReference>
<name>L7JQG4_PYRO1</name>
<dbReference type="EMBL" id="JH794819">
    <property type="protein sequence ID" value="ELQ70323.1"/>
    <property type="molecule type" value="Genomic_DNA"/>
</dbReference>
<feature type="transmembrane region" description="Helical" evidence="6">
    <location>
        <begin position="277"/>
        <end position="297"/>
    </location>
</feature>
<keyword evidence="3 6" id="KW-1133">Transmembrane helix</keyword>
<protein>
    <recommendedName>
        <fullName evidence="8">Major facilitator superfamily (MFS) profile domain-containing protein</fullName>
    </recommendedName>
</protein>
<dbReference type="Gene3D" id="1.20.1250.20">
    <property type="entry name" value="MFS general substrate transporter like domains"/>
    <property type="match status" value="1"/>
</dbReference>
<evidence type="ECO:0008006" key="8">
    <source>
        <dbReference type="Google" id="ProtNLM"/>
    </source>
</evidence>
<keyword evidence="4 6" id="KW-0472">Membrane</keyword>
<dbReference type="InterPro" id="IPR036259">
    <property type="entry name" value="MFS_trans_sf"/>
</dbReference>
<organism>
    <name type="scientific">Pyricularia oryzae (strain P131)</name>
    <name type="common">Rice blast fungus</name>
    <name type="synonym">Magnaporthe oryzae</name>
    <dbReference type="NCBI Taxonomy" id="1143193"/>
    <lineage>
        <taxon>Eukaryota</taxon>
        <taxon>Fungi</taxon>
        <taxon>Dikarya</taxon>
        <taxon>Ascomycota</taxon>
        <taxon>Pezizomycotina</taxon>
        <taxon>Sordariomycetes</taxon>
        <taxon>Sordariomycetidae</taxon>
        <taxon>Magnaporthales</taxon>
        <taxon>Pyriculariaceae</taxon>
        <taxon>Pyricularia</taxon>
    </lineage>
</organism>
<dbReference type="GO" id="GO:0005351">
    <property type="term" value="F:carbohydrate:proton symporter activity"/>
    <property type="evidence" value="ECO:0007669"/>
    <property type="project" value="TreeGrafter"/>
</dbReference>
<dbReference type="Pfam" id="PF00083">
    <property type="entry name" value="Sugar_tr"/>
    <property type="match status" value="1"/>
</dbReference>
<dbReference type="PANTHER" id="PTHR48022:SF22">
    <property type="entry name" value="MAJOR FACILITATOR SUPERFAMILY (MFS) PROFILE DOMAIN-CONTAINING PROTEIN"/>
    <property type="match status" value="1"/>
</dbReference>
<keyword evidence="2 6" id="KW-0812">Transmembrane</keyword>
<evidence type="ECO:0000256" key="1">
    <source>
        <dbReference type="ARBA" id="ARBA00004141"/>
    </source>
</evidence>
<evidence type="ECO:0000256" key="4">
    <source>
        <dbReference type="ARBA" id="ARBA00023136"/>
    </source>
</evidence>
<comment type="subcellular location">
    <subcellularLocation>
        <location evidence="1">Membrane</location>
        <topology evidence="1">Multi-pass membrane protein</topology>
    </subcellularLocation>
</comment>
<evidence type="ECO:0000313" key="7">
    <source>
        <dbReference type="EMBL" id="ELQ70323.1"/>
    </source>
</evidence>
<feature type="transmembrane region" description="Helical" evidence="6">
    <location>
        <begin position="242"/>
        <end position="265"/>
    </location>
</feature>
<evidence type="ECO:0000256" key="3">
    <source>
        <dbReference type="ARBA" id="ARBA00022989"/>
    </source>
</evidence>
<feature type="transmembrane region" description="Helical" evidence="6">
    <location>
        <begin position="182"/>
        <end position="204"/>
    </location>
</feature>
<dbReference type="InterPro" id="IPR005828">
    <property type="entry name" value="MFS_sugar_transport-like"/>
</dbReference>
<dbReference type="AlphaFoldDB" id="L7JQG4"/>
<proteinExistence type="predicted"/>
<sequence>MAAYQDESDFPIEQHLSTTKDADNTTEKEQAQLAGLADQQRARPRKEGLAQEVSHPLFVLCLCRLILAPHSMAILPSRPTGSLLSPGPRSHREVMLALVMTYAAVTLELVSTTDATFFGGKFLNGFAIGFLQSVTVTYIGDVSRQTPMSLKQHIYLDCNLLLPVHGSSSIAWAAAASPSGGLFVLTVVLFVMAALAVAGSPGAIKGTVGLTLVYCCWYNVTIGATAYTILCEVSTARLRVKTIAIGSSAQALLNMMWSFVLPYLFNPDTTNLGTKIISLYLWRAIAVLSLVYAWLCFPKTAAWTREKLDEMFIKGVPARKFKTYKPDAEQNLTRYQIPNAYPGSDARVASSCMHIIGRTKRWSIQTSGNENRNR</sequence>
<evidence type="ECO:0000256" key="6">
    <source>
        <dbReference type="SAM" id="Phobius"/>
    </source>
</evidence>
<evidence type="ECO:0000256" key="2">
    <source>
        <dbReference type="ARBA" id="ARBA00022692"/>
    </source>
</evidence>
<reference evidence="7" key="1">
    <citation type="journal article" date="2012" name="PLoS Genet.">
        <title>Comparative analysis of the genomes of two field isolates of the rice blast fungus Magnaporthe oryzae.</title>
        <authorList>
            <person name="Xue M."/>
            <person name="Yang J."/>
            <person name="Li Z."/>
            <person name="Hu S."/>
            <person name="Yao N."/>
            <person name="Dean R.A."/>
            <person name="Zhao W."/>
            <person name="Shen M."/>
            <person name="Zhang H."/>
            <person name="Li C."/>
            <person name="Liu L."/>
            <person name="Cao L."/>
            <person name="Xu X."/>
            <person name="Xing Y."/>
            <person name="Hsiang T."/>
            <person name="Zhang Z."/>
            <person name="Xu J.R."/>
            <person name="Peng Y.L."/>
        </authorList>
    </citation>
    <scope>NUCLEOTIDE SEQUENCE [LARGE SCALE GENOMIC DNA]</scope>
    <source>
        <strain evidence="7">P131</strain>
    </source>
</reference>
<feature type="compositionally biased region" description="Acidic residues" evidence="5">
    <location>
        <begin position="1"/>
        <end position="10"/>
    </location>
</feature>